<proteinExistence type="predicted"/>
<organism evidence="2 3">
    <name type="scientific">Yinghuangia soli</name>
    <dbReference type="NCBI Taxonomy" id="2908204"/>
    <lineage>
        <taxon>Bacteria</taxon>
        <taxon>Bacillati</taxon>
        <taxon>Actinomycetota</taxon>
        <taxon>Actinomycetes</taxon>
        <taxon>Kitasatosporales</taxon>
        <taxon>Streptomycetaceae</taxon>
        <taxon>Yinghuangia</taxon>
    </lineage>
</organism>
<evidence type="ECO:0000256" key="1">
    <source>
        <dbReference type="SAM" id="Phobius"/>
    </source>
</evidence>
<evidence type="ECO:0000313" key="3">
    <source>
        <dbReference type="Proteomes" id="UP001165378"/>
    </source>
</evidence>
<accession>A0AA41Q9I1</accession>
<feature type="transmembrane region" description="Helical" evidence="1">
    <location>
        <begin position="7"/>
        <end position="25"/>
    </location>
</feature>
<dbReference type="Proteomes" id="UP001165378">
    <property type="component" value="Unassembled WGS sequence"/>
</dbReference>
<evidence type="ECO:0000313" key="2">
    <source>
        <dbReference type="EMBL" id="MCF2533241.1"/>
    </source>
</evidence>
<dbReference type="EMBL" id="JAKFHA010000046">
    <property type="protein sequence ID" value="MCF2533241.1"/>
    <property type="molecule type" value="Genomic_DNA"/>
</dbReference>
<protein>
    <submittedName>
        <fullName evidence="2">Uncharacterized protein</fullName>
    </submittedName>
</protein>
<reference evidence="2" key="1">
    <citation type="submission" date="2022-01" db="EMBL/GenBank/DDBJ databases">
        <title>Genome-Based Taxonomic Classification of the Phylum Actinobacteria.</title>
        <authorList>
            <person name="Gao Y."/>
        </authorList>
    </citation>
    <scope>NUCLEOTIDE SEQUENCE</scope>
    <source>
        <strain evidence="2">KLBMP 8922</strain>
    </source>
</reference>
<dbReference type="AlphaFoldDB" id="A0AA41Q9I1"/>
<keyword evidence="1" id="KW-0472">Membrane</keyword>
<keyword evidence="3" id="KW-1185">Reference proteome</keyword>
<comment type="caution">
    <text evidence="2">The sequence shown here is derived from an EMBL/GenBank/DDBJ whole genome shotgun (WGS) entry which is preliminary data.</text>
</comment>
<keyword evidence="1" id="KW-0812">Transmembrane</keyword>
<gene>
    <name evidence="2" type="ORF">LZ495_39325</name>
</gene>
<sequence>MKKFLETVGFLFAIAGAAGIVHHFFGWFRLWTFTRHLTFLGDFQLWVNPILLVLGVVLMIAADGVHQRR</sequence>
<name>A0AA41Q9I1_9ACTN</name>
<dbReference type="RefSeq" id="WP_235058015.1">
    <property type="nucleotide sequence ID" value="NZ_JAKFHA010000046.1"/>
</dbReference>
<keyword evidence="1" id="KW-1133">Transmembrane helix</keyword>
<feature type="transmembrane region" description="Helical" evidence="1">
    <location>
        <begin position="45"/>
        <end position="65"/>
    </location>
</feature>